<protein>
    <submittedName>
        <fullName evidence="3">Uncharacterized protein</fullName>
    </submittedName>
</protein>
<feature type="signal peptide" evidence="1">
    <location>
        <begin position="1"/>
        <end position="25"/>
    </location>
</feature>
<dbReference type="EMBL" id="JACCBI010000001">
    <property type="protein sequence ID" value="NYD65616.1"/>
    <property type="molecule type" value="Genomic_DNA"/>
</dbReference>
<evidence type="ECO:0000256" key="1">
    <source>
        <dbReference type="SAM" id="SignalP"/>
    </source>
</evidence>
<comment type="caution">
    <text evidence="3">The sequence shown here is derived from an EMBL/GenBank/DDBJ whole genome shotgun (WGS) entry which is preliminary data.</text>
</comment>
<dbReference type="EMBL" id="SDPM01000014">
    <property type="protein sequence ID" value="RXZ84997.1"/>
    <property type="molecule type" value="Genomic_DNA"/>
</dbReference>
<dbReference type="OrthoDB" id="5124656at2"/>
<feature type="chain" id="PRO_5036356904" evidence="1">
    <location>
        <begin position="26"/>
        <end position="192"/>
    </location>
</feature>
<name>A0A4Q2M1J3_9MICO</name>
<dbReference type="Proteomes" id="UP000581087">
    <property type="component" value="Unassembled WGS sequence"/>
</dbReference>
<dbReference type="PROSITE" id="PS51257">
    <property type="entry name" value="PROKAR_LIPOPROTEIN"/>
    <property type="match status" value="1"/>
</dbReference>
<dbReference type="AlphaFoldDB" id="A0A4Q2M1J3"/>
<proteinExistence type="predicted"/>
<keyword evidence="4" id="KW-1185">Reference proteome</keyword>
<keyword evidence="1" id="KW-0732">Signal</keyword>
<gene>
    <name evidence="2" type="ORF">BJ972_000135</name>
    <name evidence="3" type="ORF">ESP50_17315</name>
</gene>
<evidence type="ECO:0000313" key="2">
    <source>
        <dbReference type="EMBL" id="NYD65616.1"/>
    </source>
</evidence>
<evidence type="ECO:0000313" key="5">
    <source>
        <dbReference type="Proteomes" id="UP000581087"/>
    </source>
</evidence>
<dbReference type="RefSeq" id="WP_129177154.1">
    <property type="nucleotide sequence ID" value="NZ_JACCBI010000001.1"/>
</dbReference>
<evidence type="ECO:0000313" key="4">
    <source>
        <dbReference type="Proteomes" id="UP000292686"/>
    </source>
</evidence>
<dbReference type="Proteomes" id="UP000292686">
    <property type="component" value="Unassembled WGS sequence"/>
</dbReference>
<organism evidence="3 4">
    <name type="scientific">Agromyces atrinae</name>
    <dbReference type="NCBI Taxonomy" id="592376"/>
    <lineage>
        <taxon>Bacteria</taxon>
        <taxon>Bacillati</taxon>
        <taxon>Actinomycetota</taxon>
        <taxon>Actinomycetes</taxon>
        <taxon>Micrococcales</taxon>
        <taxon>Microbacteriaceae</taxon>
        <taxon>Agromyces</taxon>
    </lineage>
</organism>
<reference evidence="2 5" key="2">
    <citation type="submission" date="2020-07" db="EMBL/GenBank/DDBJ databases">
        <title>Sequencing the genomes of 1000 actinobacteria strains.</title>
        <authorList>
            <person name="Klenk H.-P."/>
        </authorList>
    </citation>
    <scope>NUCLEOTIDE SEQUENCE [LARGE SCALE GENOMIC DNA]</scope>
    <source>
        <strain evidence="2 5">DSM 23870</strain>
    </source>
</reference>
<sequence length="192" mass="20836">MKRTPRTSRWIAAALSLAVAVSLSACVTEPEPPPRTSSATPAPDSVFDSDADALAAAIEAYEAYNAASNVIFNEGGKDPKRVLRLVSEQYGEQLLKEFESFRLQGFRGSGATTFDSARLLDRYTDPILMEVVEIYLCADVGDSRVLDSEGRDQTPKDRPTRVPLVVNFQSDTAGSNRLIVGGSERWDGADSC</sequence>
<reference evidence="3 4" key="1">
    <citation type="submission" date="2019-01" db="EMBL/GenBank/DDBJ databases">
        <title>Agromyces.</title>
        <authorList>
            <person name="Li J."/>
        </authorList>
    </citation>
    <scope>NUCLEOTIDE SEQUENCE [LARGE SCALE GENOMIC DNA]</scope>
    <source>
        <strain evidence="3 4">DSM 23870</strain>
    </source>
</reference>
<evidence type="ECO:0000313" key="3">
    <source>
        <dbReference type="EMBL" id="RXZ84997.1"/>
    </source>
</evidence>
<accession>A0A4Q2M1J3</accession>